<dbReference type="Proteomes" id="UP000002280">
    <property type="component" value="Unplaced"/>
</dbReference>
<accession>A0A5F8H751</accession>
<reference evidence="1" key="2">
    <citation type="submission" date="2025-08" db="UniProtKB">
        <authorList>
            <consortium name="Ensembl"/>
        </authorList>
    </citation>
    <scope>IDENTIFICATION</scope>
</reference>
<evidence type="ECO:0000313" key="1">
    <source>
        <dbReference type="Ensembl" id="ENSMODP00000055773.1"/>
    </source>
</evidence>
<reference evidence="1" key="1">
    <citation type="journal article" date="2007" name="Nature">
        <title>Genome of the marsupial Monodelphis domestica reveals innovation in non-coding sequences.</title>
        <authorList>
            <person name="Mikkelsen T.S."/>
            <person name="Wakefield M.J."/>
            <person name="Aken B."/>
            <person name="Amemiya C.T."/>
            <person name="Chang J.L."/>
            <person name="Duke S."/>
            <person name="Garber M."/>
            <person name="Gentles A.J."/>
            <person name="Goodstadt L."/>
            <person name="Heger A."/>
            <person name="Jurka J."/>
            <person name="Kamal M."/>
            <person name="Mauceli E."/>
            <person name="Searle S.M."/>
            <person name="Sharpe T."/>
            <person name="Baker M.L."/>
            <person name="Batzer M.A."/>
            <person name="Benos P.V."/>
            <person name="Belov K."/>
            <person name="Clamp M."/>
            <person name="Cook A."/>
            <person name="Cuff J."/>
            <person name="Das R."/>
            <person name="Davidow L."/>
            <person name="Deakin J.E."/>
            <person name="Fazzari M.J."/>
            <person name="Glass J.L."/>
            <person name="Grabherr M."/>
            <person name="Greally J.M."/>
            <person name="Gu W."/>
            <person name="Hore T.A."/>
            <person name="Huttley G.A."/>
            <person name="Kleber M."/>
            <person name="Jirtle R.L."/>
            <person name="Koina E."/>
            <person name="Lee J.T."/>
            <person name="Mahony S."/>
            <person name="Marra M.A."/>
            <person name="Miller R.D."/>
            <person name="Nicholls R.D."/>
            <person name="Oda M."/>
            <person name="Papenfuss A.T."/>
            <person name="Parra Z.E."/>
            <person name="Pollock D.D."/>
            <person name="Ray D.A."/>
            <person name="Schein J.E."/>
            <person name="Speed T.P."/>
            <person name="Thompson K."/>
            <person name="VandeBerg J.L."/>
            <person name="Wade C.M."/>
            <person name="Walker J.A."/>
            <person name="Waters P.D."/>
            <person name="Webber C."/>
            <person name="Weidman J.R."/>
            <person name="Xie X."/>
            <person name="Zody M.C."/>
            <person name="Baldwin J."/>
            <person name="Abdouelleil A."/>
            <person name="Abdulkadir J."/>
            <person name="Abebe A."/>
            <person name="Abera B."/>
            <person name="Abreu J."/>
            <person name="Acer S.C."/>
            <person name="Aftuck L."/>
            <person name="Alexander A."/>
            <person name="An P."/>
            <person name="Anderson E."/>
            <person name="Anderson S."/>
            <person name="Arachi H."/>
            <person name="Azer M."/>
            <person name="Bachantsang P."/>
            <person name="Barry A."/>
            <person name="Bayul T."/>
            <person name="Berlin A."/>
            <person name="Bessette D."/>
            <person name="Bloom T."/>
            <person name="Bloom T."/>
            <person name="Boguslavskiy L."/>
            <person name="Bonnet C."/>
            <person name="Boukhgalter B."/>
            <person name="Bourzgui I."/>
            <person name="Brown A."/>
            <person name="Cahill P."/>
            <person name="Channer S."/>
            <person name="Cheshatsang Y."/>
            <person name="Chuda L."/>
            <person name="Citroen M."/>
            <person name="Collymore A."/>
            <person name="Cooke P."/>
            <person name="Costello M."/>
            <person name="D'Aco K."/>
            <person name="Daza R."/>
            <person name="De Haan G."/>
            <person name="DeGray S."/>
            <person name="DeMaso C."/>
            <person name="Dhargay N."/>
            <person name="Dooley K."/>
            <person name="Dooley E."/>
            <person name="Doricent M."/>
            <person name="Dorje P."/>
            <person name="Dorjee K."/>
            <person name="Dupes A."/>
            <person name="Elong R."/>
            <person name="Falk J."/>
            <person name="Farina A."/>
            <person name="Faro S."/>
            <person name="Ferguson D."/>
            <person name="Fisher S."/>
            <person name="Foley C.D."/>
            <person name="Franke A."/>
            <person name="Friedrich D."/>
            <person name="Gadbois L."/>
            <person name="Gearin G."/>
            <person name="Gearin C.R."/>
            <person name="Giannoukos G."/>
            <person name="Goode T."/>
            <person name="Graham J."/>
            <person name="Grandbois E."/>
            <person name="Grewal S."/>
            <person name="Gyaltsen K."/>
            <person name="Hafez N."/>
            <person name="Hagos B."/>
            <person name="Hall J."/>
            <person name="Henson C."/>
            <person name="Hollinger A."/>
            <person name="Honan T."/>
            <person name="Huard M.D."/>
            <person name="Hughes L."/>
            <person name="Hurhula B."/>
            <person name="Husby M.E."/>
            <person name="Kamat A."/>
            <person name="Kanga B."/>
            <person name="Kashin S."/>
            <person name="Khazanovich D."/>
            <person name="Kisner P."/>
            <person name="Lance K."/>
            <person name="Lara M."/>
            <person name="Lee W."/>
            <person name="Lennon N."/>
            <person name="Letendre F."/>
            <person name="LeVine R."/>
            <person name="Lipovsky A."/>
            <person name="Liu X."/>
            <person name="Liu J."/>
            <person name="Liu S."/>
            <person name="Lokyitsang T."/>
            <person name="Lokyitsang Y."/>
            <person name="Lubonja R."/>
            <person name="Lui A."/>
            <person name="MacDonald P."/>
            <person name="Magnisalis V."/>
            <person name="Maru K."/>
            <person name="Matthews C."/>
            <person name="McCusker W."/>
            <person name="McDonough S."/>
            <person name="Mehta T."/>
            <person name="Meldrim J."/>
            <person name="Meneus L."/>
            <person name="Mihai O."/>
            <person name="Mihalev A."/>
            <person name="Mihova T."/>
            <person name="Mittelman R."/>
            <person name="Mlenga V."/>
            <person name="Montmayeur A."/>
            <person name="Mulrain L."/>
            <person name="Navidi A."/>
            <person name="Naylor J."/>
            <person name="Negash T."/>
            <person name="Nguyen T."/>
            <person name="Nguyen N."/>
            <person name="Nicol R."/>
            <person name="Norbu C."/>
            <person name="Norbu N."/>
            <person name="Novod N."/>
            <person name="O'Neill B."/>
            <person name="Osman S."/>
            <person name="Markiewicz E."/>
            <person name="Oyono O.L."/>
            <person name="Patti C."/>
            <person name="Phunkhang P."/>
            <person name="Pierre F."/>
            <person name="Priest M."/>
            <person name="Raghuraman S."/>
            <person name="Rege F."/>
            <person name="Reyes R."/>
            <person name="Rise C."/>
            <person name="Rogov P."/>
            <person name="Ross K."/>
            <person name="Ryan E."/>
            <person name="Settipalli S."/>
            <person name="Shea T."/>
            <person name="Sherpa N."/>
            <person name="Shi L."/>
            <person name="Shih D."/>
            <person name="Sparrow T."/>
            <person name="Spaulding J."/>
            <person name="Stalker J."/>
            <person name="Stange-Thomann N."/>
            <person name="Stavropoulos S."/>
            <person name="Stone C."/>
            <person name="Strader C."/>
            <person name="Tesfaye S."/>
            <person name="Thomson T."/>
            <person name="Thoulutsang Y."/>
            <person name="Thoulutsang D."/>
            <person name="Topham K."/>
            <person name="Topping I."/>
            <person name="Tsamla T."/>
            <person name="Vassiliev H."/>
            <person name="Vo A."/>
            <person name="Wangchuk T."/>
            <person name="Wangdi T."/>
            <person name="Weiand M."/>
            <person name="Wilkinson J."/>
            <person name="Wilson A."/>
            <person name="Yadav S."/>
            <person name="Young G."/>
            <person name="Yu Q."/>
            <person name="Zembek L."/>
            <person name="Zhong D."/>
            <person name="Zimmer A."/>
            <person name="Zwirko Z."/>
            <person name="Jaffe D.B."/>
            <person name="Alvarez P."/>
            <person name="Brockman W."/>
            <person name="Butler J."/>
            <person name="Chin C."/>
            <person name="Gnerre S."/>
            <person name="MacCallum I."/>
            <person name="Graves J.A."/>
            <person name="Ponting C.P."/>
            <person name="Breen M."/>
            <person name="Samollow P.B."/>
            <person name="Lander E.S."/>
            <person name="Lindblad-Toh K."/>
        </authorList>
    </citation>
    <scope>NUCLEOTIDE SEQUENCE [LARGE SCALE GENOMIC DNA]</scope>
</reference>
<sequence length="143" mass="14990">MCRRFSVGSPPGLGVTVQPLSLGKDTHGAVISLWVPLKGSTCGVCVCVCARVPLLLPRVRRGVLFLPAVTMFPYLCPGLDASPPASTHELTIPNDVSIASLTPLCARVSGRVKCEWESQWGEAEAEATLAPGLPGASLEVTHS</sequence>
<protein>
    <submittedName>
        <fullName evidence="1">Uncharacterized protein</fullName>
    </submittedName>
</protein>
<keyword evidence="2" id="KW-1185">Reference proteome</keyword>
<dbReference type="Bgee" id="ENSMODG00000049055">
    <property type="expression patterns" value="Expressed in cerebellum and 15 other cell types or tissues"/>
</dbReference>
<proteinExistence type="predicted"/>
<organism evidence="1 2">
    <name type="scientific">Monodelphis domestica</name>
    <name type="common">Gray short-tailed opossum</name>
    <dbReference type="NCBI Taxonomy" id="13616"/>
    <lineage>
        <taxon>Eukaryota</taxon>
        <taxon>Metazoa</taxon>
        <taxon>Chordata</taxon>
        <taxon>Craniata</taxon>
        <taxon>Vertebrata</taxon>
        <taxon>Euteleostomi</taxon>
        <taxon>Mammalia</taxon>
        <taxon>Metatheria</taxon>
        <taxon>Didelphimorphia</taxon>
        <taxon>Didelphidae</taxon>
        <taxon>Monodelphis</taxon>
    </lineage>
</organism>
<reference evidence="1" key="3">
    <citation type="submission" date="2025-09" db="UniProtKB">
        <authorList>
            <consortium name="Ensembl"/>
        </authorList>
    </citation>
    <scope>IDENTIFICATION</scope>
</reference>
<evidence type="ECO:0000313" key="2">
    <source>
        <dbReference type="Proteomes" id="UP000002280"/>
    </source>
</evidence>
<dbReference type="AlphaFoldDB" id="A0A5F8H751"/>
<dbReference type="Ensembl" id="ENSMODT00000069820.1">
    <property type="protein sequence ID" value="ENSMODP00000055773.1"/>
    <property type="gene ID" value="ENSMODG00000049055.1"/>
</dbReference>
<name>A0A5F8H751_MONDO</name>
<dbReference type="InParanoid" id="A0A5F8H751"/>